<comment type="caution">
    <text evidence="1">The sequence shown here is derived from an EMBL/GenBank/DDBJ whole genome shotgun (WGS) entry which is preliminary data.</text>
</comment>
<dbReference type="Pfam" id="PF04392">
    <property type="entry name" value="ABC_sub_bind"/>
    <property type="match status" value="1"/>
</dbReference>
<dbReference type="InterPro" id="IPR007487">
    <property type="entry name" value="ABC_transpt-TYRBP-like"/>
</dbReference>
<name>A0A923RR10_9FIRM</name>
<dbReference type="Gene3D" id="3.40.50.2300">
    <property type="match status" value="2"/>
</dbReference>
<dbReference type="Proteomes" id="UP000652477">
    <property type="component" value="Unassembled WGS sequence"/>
</dbReference>
<accession>A0A923RR10</accession>
<reference evidence="1" key="1">
    <citation type="submission" date="2020-08" db="EMBL/GenBank/DDBJ databases">
        <title>Genome public.</title>
        <authorList>
            <person name="Liu C."/>
            <person name="Sun Q."/>
        </authorList>
    </citation>
    <scope>NUCLEOTIDE SEQUENCE</scope>
    <source>
        <strain evidence="1">NSJ-55</strain>
    </source>
</reference>
<proteinExistence type="predicted"/>
<protein>
    <submittedName>
        <fullName evidence="1">ABC transporter substrate-binding protein</fullName>
    </submittedName>
</protein>
<dbReference type="SUPFAM" id="SSF53822">
    <property type="entry name" value="Periplasmic binding protein-like I"/>
    <property type="match status" value="1"/>
</dbReference>
<dbReference type="RefSeq" id="WP_186876749.1">
    <property type="nucleotide sequence ID" value="NZ_JACOPF010000003.1"/>
</dbReference>
<dbReference type="PANTHER" id="PTHR35271:SF1">
    <property type="entry name" value="ABC TRANSPORTER, SUBSTRATE-BINDING LIPOPROTEIN"/>
    <property type="match status" value="1"/>
</dbReference>
<dbReference type="AlphaFoldDB" id="A0A923RR10"/>
<keyword evidence="2" id="KW-1185">Reference proteome</keyword>
<dbReference type="EMBL" id="JACOPF010000003">
    <property type="protein sequence ID" value="MBC5690105.1"/>
    <property type="molecule type" value="Genomic_DNA"/>
</dbReference>
<dbReference type="CDD" id="cd06325">
    <property type="entry name" value="PBP1_ABC_unchar_transporter"/>
    <property type="match status" value="1"/>
</dbReference>
<sequence>MKTTNNTNTGYKVGRGIIKRAVNCGTAAALALTMLAGCQKASESKADGNTEVYKVGIIQHMDHPSLNQINEKIQETLEPLVEEGKVEIVEKNASGDQTMLPTIIKGLLQDGCDMLVPIATPTAQAAAAATSDIPIVFSAVSTPVEAGLVEDFNKTDKNITGVSNAIAIEDIFELAQELTPDAKTFGFVYNTSEINSVTGIERAREYCDEHGLEYKEATVTGTADVAQAASSLAGEVDALFTPNDNTVASAMAAYVEVADKAGIPVYCGADSMVNDGGFATVGIDYDVLGVQTGEMIERIINGAEIADTPVEQVAEYAKMLNVSEAKKLGIEIPAEKETEFQLIGE</sequence>
<dbReference type="PANTHER" id="PTHR35271">
    <property type="entry name" value="ABC TRANSPORTER, SUBSTRATE-BINDING LIPOPROTEIN-RELATED"/>
    <property type="match status" value="1"/>
</dbReference>
<gene>
    <name evidence="1" type="ORF">H8S37_14395</name>
</gene>
<dbReference type="InterPro" id="IPR028082">
    <property type="entry name" value="Peripla_BP_I"/>
</dbReference>
<evidence type="ECO:0000313" key="1">
    <source>
        <dbReference type="EMBL" id="MBC5690105.1"/>
    </source>
</evidence>
<evidence type="ECO:0000313" key="2">
    <source>
        <dbReference type="Proteomes" id="UP000652477"/>
    </source>
</evidence>
<organism evidence="1 2">
    <name type="scientific">Mediterraneibacter hominis</name>
    <dbReference type="NCBI Taxonomy" id="2763054"/>
    <lineage>
        <taxon>Bacteria</taxon>
        <taxon>Bacillati</taxon>
        <taxon>Bacillota</taxon>
        <taxon>Clostridia</taxon>
        <taxon>Lachnospirales</taxon>
        <taxon>Lachnospiraceae</taxon>
        <taxon>Mediterraneibacter</taxon>
    </lineage>
</organism>